<dbReference type="PANTHER" id="PTHR22648">
    <property type="entry name" value="TRANSCRIPTION TERMINATION FACTOR NUSA"/>
    <property type="match status" value="1"/>
</dbReference>
<keyword evidence="6 7" id="KW-0804">Transcription</keyword>
<dbReference type="HAMAP" id="MF_00945_B">
    <property type="entry name" value="NusA_B"/>
    <property type="match status" value="1"/>
</dbReference>
<dbReference type="Pfam" id="PF26594">
    <property type="entry name" value="KH_NusA_2nd"/>
    <property type="match status" value="1"/>
</dbReference>
<dbReference type="PANTHER" id="PTHR22648:SF0">
    <property type="entry name" value="TRANSCRIPTION TERMINATION_ANTITERMINATION PROTEIN NUSA"/>
    <property type="match status" value="1"/>
</dbReference>
<name>A0A9Q7ACY3_9BACT</name>
<dbReference type="InterPro" id="IPR030842">
    <property type="entry name" value="TF_NusA_bacterial"/>
</dbReference>
<dbReference type="RefSeq" id="WP_274372348.1">
    <property type="nucleotide sequence ID" value="NZ_CP072943.1"/>
</dbReference>
<dbReference type="NCBIfam" id="TIGR01953">
    <property type="entry name" value="NusA"/>
    <property type="match status" value="1"/>
</dbReference>
<dbReference type="CDD" id="cd22529">
    <property type="entry name" value="KH-II_NusA_rpt2"/>
    <property type="match status" value="1"/>
</dbReference>
<dbReference type="Gene3D" id="3.30.1480.10">
    <property type="entry name" value="NusA, N-terminal domain"/>
    <property type="match status" value="1"/>
</dbReference>
<keyword evidence="5 7" id="KW-0805">Transcription regulation</keyword>
<dbReference type="SUPFAM" id="SSF69705">
    <property type="entry name" value="Transcription factor NusA, N-terminal domain"/>
    <property type="match status" value="1"/>
</dbReference>
<dbReference type="EMBL" id="CP072943">
    <property type="protein sequence ID" value="QTX31204.1"/>
    <property type="molecule type" value="Genomic_DNA"/>
</dbReference>
<dbReference type="InterPro" id="IPR013735">
    <property type="entry name" value="TF_NusA_N"/>
</dbReference>
<proteinExistence type="inferred from homology"/>
<protein>
    <recommendedName>
        <fullName evidence="7">Transcription termination/antitermination protein NusA</fullName>
    </recommendedName>
</protein>
<dbReference type="InterPro" id="IPR003029">
    <property type="entry name" value="S1_domain"/>
</dbReference>
<dbReference type="Pfam" id="PF13184">
    <property type="entry name" value="KH_NusA_1st"/>
    <property type="match status" value="1"/>
</dbReference>
<evidence type="ECO:0000256" key="5">
    <source>
        <dbReference type="ARBA" id="ARBA00023015"/>
    </source>
</evidence>
<dbReference type="Gene3D" id="3.30.300.20">
    <property type="match status" value="2"/>
</dbReference>
<dbReference type="Pfam" id="PF08529">
    <property type="entry name" value="NusA_N"/>
    <property type="match status" value="1"/>
</dbReference>
<keyword evidence="2 7" id="KW-0963">Cytoplasm</keyword>
<dbReference type="FunFam" id="3.30.300.20:FF:000005">
    <property type="entry name" value="Transcription termination/antitermination protein NusA"/>
    <property type="match status" value="1"/>
</dbReference>
<dbReference type="InterPro" id="IPR058582">
    <property type="entry name" value="KH_NusA_2nd"/>
</dbReference>
<dbReference type="SMART" id="SM00316">
    <property type="entry name" value="S1"/>
    <property type="match status" value="1"/>
</dbReference>
<dbReference type="InterPro" id="IPR009019">
    <property type="entry name" value="KH_sf_prok-type"/>
</dbReference>
<dbReference type="KEGG" id="aram:KAR29_07255"/>
<comment type="subunit">
    <text evidence="7">Monomer. Binds directly to the core enzyme of the DNA-dependent RNA polymerase and to nascent RNA.</text>
</comment>
<evidence type="ECO:0000313" key="9">
    <source>
        <dbReference type="EMBL" id="QTX31204.1"/>
    </source>
</evidence>
<reference evidence="10" key="1">
    <citation type="submission" date="2021-04" db="EMBL/GenBank/DDBJ databases">
        <title>A novel Synergistetes isolate from a pyrite-forming mixed culture.</title>
        <authorList>
            <person name="Bunk B."/>
            <person name="Sproer C."/>
            <person name="Spring S."/>
            <person name="Pester M."/>
        </authorList>
    </citation>
    <scope>NUCLEOTIDE SEQUENCE [LARGE SCALE GENOMIC DNA]</scope>
    <source>
        <strain evidence="10">J.5.4.2-T.3.5.2</strain>
    </source>
</reference>
<dbReference type="InterPro" id="IPR015946">
    <property type="entry name" value="KH_dom-like_a/b"/>
</dbReference>
<keyword evidence="1 7" id="KW-0806">Transcription termination</keyword>
<dbReference type="GO" id="GO:0031564">
    <property type="term" value="P:transcription antitermination"/>
    <property type="evidence" value="ECO:0007669"/>
    <property type="project" value="UniProtKB-UniRule"/>
</dbReference>
<evidence type="ECO:0000256" key="2">
    <source>
        <dbReference type="ARBA" id="ARBA00022490"/>
    </source>
</evidence>
<dbReference type="GO" id="GO:0006353">
    <property type="term" value="P:DNA-templated transcription termination"/>
    <property type="evidence" value="ECO:0007669"/>
    <property type="project" value="UniProtKB-UniRule"/>
</dbReference>
<dbReference type="GO" id="GO:0003700">
    <property type="term" value="F:DNA-binding transcription factor activity"/>
    <property type="evidence" value="ECO:0007669"/>
    <property type="project" value="InterPro"/>
</dbReference>
<dbReference type="CDD" id="cd02134">
    <property type="entry name" value="KH-II_NusA_rpt1"/>
    <property type="match status" value="1"/>
</dbReference>
<evidence type="ECO:0000256" key="6">
    <source>
        <dbReference type="ARBA" id="ARBA00023163"/>
    </source>
</evidence>
<evidence type="ECO:0000256" key="7">
    <source>
        <dbReference type="HAMAP-Rule" id="MF_00945"/>
    </source>
</evidence>
<comment type="subcellular location">
    <subcellularLocation>
        <location evidence="7">Cytoplasm</location>
    </subcellularLocation>
</comment>
<dbReference type="GO" id="GO:0003723">
    <property type="term" value="F:RNA binding"/>
    <property type="evidence" value="ECO:0007669"/>
    <property type="project" value="UniProtKB-UniRule"/>
</dbReference>
<evidence type="ECO:0000313" key="10">
    <source>
        <dbReference type="Proteomes" id="UP000671879"/>
    </source>
</evidence>
<comment type="similarity">
    <text evidence="7">Belongs to the NusA family.</text>
</comment>
<dbReference type="GO" id="GO:0005829">
    <property type="term" value="C:cytosol"/>
    <property type="evidence" value="ECO:0007669"/>
    <property type="project" value="TreeGrafter"/>
</dbReference>
<keyword evidence="3 7" id="KW-0889">Transcription antitermination</keyword>
<dbReference type="FunFam" id="3.30.300.20:FF:000002">
    <property type="entry name" value="Transcription termination/antitermination protein NusA"/>
    <property type="match status" value="1"/>
</dbReference>
<dbReference type="AlphaFoldDB" id="A0A9Q7ACY3"/>
<sequence length="373" mass="41732">MQLGRDFARALIQIEQDKGLSSEVIIASLEAALVSAYRKHKGGNQNVEVLLDKDMGEITIYEVRQVVDDVSSEDTEITPLEAAELGYEGLVSGDLLRMEVQPEDFGRIAAQTARQVIIQRLKDAERQIIFEEFSDRIGDLVNGVIFKSEGDQALVRLNDRTEAILPREERIVGEKYEMGTRMKFYLLDVRRTTRGPRIVVSRTHPGLLRRLLEMEVPEIQEGTVEIRGIVREAGARAKVAVASLDANVDPIGACVGNNGTRIRSVSDELGGERIDIILWNGDSLAYIRNALSPAKVMRVEPILEQERSVRAYVRPDQLSLAIGKAGQNVRLGARLTGWKIDIKVIEPERLPTLQDLFEDIIVKGSDEELWQKP</sequence>
<dbReference type="Gene3D" id="2.40.50.140">
    <property type="entry name" value="Nucleic acid-binding proteins"/>
    <property type="match status" value="1"/>
</dbReference>
<dbReference type="CDD" id="cd04455">
    <property type="entry name" value="S1_NusA"/>
    <property type="match status" value="1"/>
</dbReference>
<keyword evidence="10" id="KW-1185">Reference proteome</keyword>
<accession>A0A9Q7ACY3</accession>
<dbReference type="SUPFAM" id="SSF54814">
    <property type="entry name" value="Prokaryotic type KH domain (KH-domain type II)"/>
    <property type="match status" value="2"/>
</dbReference>
<evidence type="ECO:0000256" key="1">
    <source>
        <dbReference type="ARBA" id="ARBA00022472"/>
    </source>
</evidence>
<dbReference type="InterPro" id="IPR025249">
    <property type="entry name" value="TF_NusA_KH_1st"/>
</dbReference>
<dbReference type="InterPro" id="IPR010213">
    <property type="entry name" value="TF_NusA"/>
</dbReference>
<comment type="function">
    <text evidence="7">Participates in both transcription termination and antitermination.</text>
</comment>
<evidence type="ECO:0000256" key="3">
    <source>
        <dbReference type="ARBA" id="ARBA00022814"/>
    </source>
</evidence>
<dbReference type="InterPro" id="IPR012340">
    <property type="entry name" value="NA-bd_OB-fold"/>
</dbReference>
<evidence type="ECO:0000256" key="4">
    <source>
        <dbReference type="ARBA" id="ARBA00022884"/>
    </source>
</evidence>
<dbReference type="SUPFAM" id="SSF50249">
    <property type="entry name" value="Nucleic acid-binding proteins"/>
    <property type="match status" value="1"/>
</dbReference>
<feature type="domain" description="S1 motif" evidence="8">
    <location>
        <begin position="136"/>
        <end position="203"/>
    </location>
</feature>
<evidence type="ECO:0000259" key="8">
    <source>
        <dbReference type="SMART" id="SM00316"/>
    </source>
</evidence>
<gene>
    <name evidence="7 9" type="primary">nusA</name>
    <name evidence="9" type="ORF">KAR29_07255</name>
</gene>
<keyword evidence="4 7" id="KW-0694">RNA-binding</keyword>
<dbReference type="Proteomes" id="UP000671879">
    <property type="component" value="Chromosome"/>
</dbReference>
<dbReference type="InterPro" id="IPR036555">
    <property type="entry name" value="NusA_N_sf"/>
</dbReference>
<organism evidence="9 10">
    <name type="scientific">Aminithiophilus ramosus</name>
    <dbReference type="NCBI Taxonomy" id="3029084"/>
    <lineage>
        <taxon>Bacteria</taxon>
        <taxon>Thermotogati</taxon>
        <taxon>Synergistota</taxon>
        <taxon>Synergistia</taxon>
        <taxon>Synergistales</taxon>
        <taxon>Aminithiophilaceae</taxon>
        <taxon>Aminithiophilus</taxon>
    </lineage>
</organism>